<feature type="compositionally biased region" description="Low complexity" evidence="2">
    <location>
        <begin position="164"/>
        <end position="183"/>
    </location>
</feature>
<keyword evidence="1" id="KW-0863">Zinc-finger</keyword>
<dbReference type="Gene3D" id="3.30.40.10">
    <property type="entry name" value="Zinc/RING finger domain, C3HC4 (zinc finger)"/>
    <property type="match status" value="1"/>
</dbReference>
<keyword evidence="1" id="KW-0862">Zinc</keyword>
<feature type="domain" description="RING-type" evidence="3">
    <location>
        <begin position="200"/>
        <end position="247"/>
    </location>
</feature>
<keyword evidence="6" id="KW-1185">Reference proteome</keyword>
<evidence type="ECO:0000313" key="6">
    <source>
        <dbReference type="Proteomes" id="UP000332933"/>
    </source>
</evidence>
<dbReference type="InterPro" id="IPR001841">
    <property type="entry name" value="Znf_RING"/>
</dbReference>
<evidence type="ECO:0000256" key="1">
    <source>
        <dbReference type="PROSITE-ProRule" id="PRU00175"/>
    </source>
</evidence>
<name>A0A485L080_9STRA</name>
<dbReference type="Proteomes" id="UP000332933">
    <property type="component" value="Unassembled WGS sequence"/>
</dbReference>
<reference evidence="4" key="2">
    <citation type="submission" date="2019-06" db="EMBL/GenBank/DDBJ databases">
        <title>Genomics analysis of Aphanomyces spp. identifies a new class of oomycete effector associated with host adaptation.</title>
        <authorList>
            <person name="Gaulin E."/>
        </authorList>
    </citation>
    <scope>NUCLEOTIDE SEQUENCE</scope>
    <source>
        <strain evidence="4">CBS 578.67</strain>
    </source>
</reference>
<sequence>MTIAVFPGTHWFDHVAIRVSQHASHDAPVLATDGSRVKSAVYKITVTHRPTNTRVHLKRTDFDFEKLRDDAKAALDHGHVCQASCPWFFVDLVEHIPKRRLLMPNHASCVVTRHIRLYQELFDHTHAFILSAESQNCAISRDVVPSLLFAFLFHDQDPKVHETLLTPTSPTSVSSSSSSSLRTSPRRSYKLEKRASMSMCRICGDCLVPDDHSMAMHGVTTLQCRHVFHDECILQVLNATMECPLCKEEEDTSSLRTSSSSLSSLAIE</sequence>
<dbReference type="CDD" id="cd16448">
    <property type="entry name" value="RING-H2"/>
    <property type="match status" value="1"/>
</dbReference>
<dbReference type="EMBL" id="VJMH01005452">
    <property type="protein sequence ID" value="KAF0695756.1"/>
    <property type="molecule type" value="Genomic_DNA"/>
</dbReference>
<reference evidence="5 6" key="1">
    <citation type="submission" date="2019-03" db="EMBL/GenBank/DDBJ databases">
        <authorList>
            <person name="Gaulin E."/>
            <person name="Dumas B."/>
        </authorList>
    </citation>
    <scope>NUCLEOTIDE SEQUENCE [LARGE SCALE GENOMIC DNA]</scope>
    <source>
        <strain evidence="5">CBS 568.67</strain>
    </source>
</reference>
<dbReference type="SUPFAM" id="SSF57850">
    <property type="entry name" value="RING/U-box"/>
    <property type="match status" value="1"/>
</dbReference>
<evidence type="ECO:0000256" key="2">
    <source>
        <dbReference type="SAM" id="MobiDB-lite"/>
    </source>
</evidence>
<organism evidence="5 6">
    <name type="scientific">Aphanomyces stellatus</name>
    <dbReference type="NCBI Taxonomy" id="120398"/>
    <lineage>
        <taxon>Eukaryota</taxon>
        <taxon>Sar</taxon>
        <taxon>Stramenopiles</taxon>
        <taxon>Oomycota</taxon>
        <taxon>Saprolegniomycetes</taxon>
        <taxon>Saprolegniales</taxon>
        <taxon>Verrucalvaceae</taxon>
        <taxon>Aphanomyces</taxon>
    </lineage>
</organism>
<keyword evidence="1" id="KW-0479">Metal-binding</keyword>
<dbReference type="OrthoDB" id="8062037at2759"/>
<dbReference type="InterPro" id="IPR013083">
    <property type="entry name" value="Znf_RING/FYVE/PHD"/>
</dbReference>
<evidence type="ECO:0000259" key="3">
    <source>
        <dbReference type="PROSITE" id="PS50089"/>
    </source>
</evidence>
<dbReference type="AlphaFoldDB" id="A0A485L080"/>
<dbReference type="Pfam" id="PF13639">
    <property type="entry name" value="zf-RING_2"/>
    <property type="match status" value="1"/>
</dbReference>
<dbReference type="GO" id="GO:0008270">
    <property type="term" value="F:zinc ion binding"/>
    <property type="evidence" value="ECO:0007669"/>
    <property type="project" value="UniProtKB-KW"/>
</dbReference>
<accession>A0A485L080</accession>
<gene>
    <name evidence="5" type="primary">Aste57867_13446</name>
    <name evidence="4" type="ORF">As57867_013396</name>
    <name evidence="5" type="ORF">ASTE57867_13446</name>
</gene>
<protein>
    <submittedName>
        <fullName evidence="5">Aste57867_13446 protein</fullName>
    </submittedName>
</protein>
<dbReference type="SMART" id="SM00184">
    <property type="entry name" value="RING"/>
    <property type="match status" value="1"/>
</dbReference>
<proteinExistence type="predicted"/>
<evidence type="ECO:0000313" key="4">
    <source>
        <dbReference type="EMBL" id="KAF0695756.1"/>
    </source>
</evidence>
<dbReference type="PROSITE" id="PS50089">
    <property type="entry name" value="ZF_RING_2"/>
    <property type="match status" value="1"/>
</dbReference>
<feature type="region of interest" description="Disordered" evidence="2">
    <location>
        <begin position="164"/>
        <end position="189"/>
    </location>
</feature>
<dbReference type="EMBL" id="CAADRA010005473">
    <property type="protein sequence ID" value="VFT90284.1"/>
    <property type="molecule type" value="Genomic_DNA"/>
</dbReference>
<evidence type="ECO:0000313" key="5">
    <source>
        <dbReference type="EMBL" id="VFT90284.1"/>
    </source>
</evidence>